<gene>
    <name evidence="2" type="ORF">Tco_1007036</name>
</gene>
<comment type="caution">
    <text evidence="2">The sequence shown here is derived from an EMBL/GenBank/DDBJ whole genome shotgun (WGS) entry which is preliminary data.</text>
</comment>
<feature type="region of interest" description="Disordered" evidence="1">
    <location>
        <begin position="69"/>
        <end position="104"/>
    </location>
</feature>
<keyword evidence="3" id="KW-1185">Reference proteome</keyword>
<reference evidence="2" key="1">
    <citation type="journal article" date="2022" name="Int. J. Mol. Sci.">
        <title>Draft Genome of Tanacetum Coccineum: Genomic Comparison of Closely Related Tanacetum-Family Plants.</title>
        <authorList>
            <person name="Yamashiro T."/>
            <person name="Shiraishi A."/>
            <person name="Nakayama K."/>
            <person name="Satake H."/>
        </authorList>
    </citation>
    <scope>NUCLEOTIDE SEQUENCE</scope>
</reference>
<accession>A0ABQ5FKI8</accession>
<protein>
    <submittedName>
        <fullName evidence="2">Uncharacterized protein</fullName>
    </submittedName>
</protein>
<dbReference type="Proteomes" id="UP001151760">
    <property type="component" value="Unassembled WGS sequence"/>
</dbReference>
<reference evidence="2" key="2">
    <citation type="submission" date="2022-01" db="EMBL/GenBank/DDBJ databases">
        <authorList>
            <person name="Yamashiro T."/>
            <person name="Shiraishi A."/>
            <person name="Satake H."/>
            <person name="Nakayama K."/>
        </authorList>
    </citation>
    <scope>NUCLEOTIDE SEQUENCE</scope>
</reference>
<feature type="compositionally biased region" description="Low complexity" evidence="1">
    <location>
        <begin position="84"/>
        <end position="93"/>
    </location>
</feature>
<name>A0ABQ5FKI8_9ASTR</name>
<sequence>MFDEYLKPPLRVVSTTISAATPPIPDTAGASTFTTIDQDAPSLSTLPNNETTDSPIISTYVEQPNNEEDAKFDSDTFTNPFAPPETSSAESSPRIIGTSNMHTF</sequence>
<evidence type="ECO:0000313" key="3">
    <source>
        <dbReference type="Proteomes" id="UP001151760"/>
    </source>
</evidence>
<dbReference type="EMBL" id="BQNB010017466">
    <property type="protein sequence ID" value="GJT63503.1"/>
    <property type="molecule type" value="Genomic_DNA"/>
</dbReference>
<evidence type="ECO:0000313" key="2">
    <source>
        <dbReference type="EMBL" id="GJT63503.1"/>
    </source>
</evidence>
<organism evidence="2 3">
    <name type="scientific">Tanacetum coccineum</name>
    <dbReference type="NCBI Taxonomy" id="301880"/>
    <lineage>
        <taxon>Eukaryota</taxon>
        <taxon>Viridiplantae</taxon>
        <taxon>Streptophyta</taxon>
        <taxon>Embryophyta</taxon>
        <taxon>Tracheophyta</taxon>
        <taxon>Spermatophyta</taxon>
        <taxon>Magnoliopsida</taxon>
        <taxon>eudicotyledons</taxon>
        <taxon>Gunneridae</taxon>
        <taxon>Pentapetalae</taxon>
        <taxon>asterids</taxon>
        <taxon>campanulids</taxon>
        <taxon>Asterales</taxon>
        <taxon>Asteraceae</taxon>
        <taxon>Asteroideae</taxon>
        <taxon>Anthemideae</taxon>
        <taxon>Anthemidinae</taxon>
        <taxon>Tanacetum</taxon>
    </lineage>
</organism>
<proteinExistence type="predicted"/>
<evidence type="ECO:0000256" key="1">
    <source>
        <dbReference type="SAM" id="MobiDB-lite"/>
    </source>
</evidence>